<dbReference type="AlphaFoldDB" id="A0AAW0U1P4"/>
<keyword evidence="2" id="KW-1185">Reference proteome</keyword>
<sequence>MPLVICHYLVSVSEVRVLGGSSKHVDLFARISLLLVRLTLVFCKLWTVASGCGSAWIVGMLCDWRRQSVTRWGATGGGCDELGCGWTKQPLTSWGLVVASAATCPRAQVDTELPIQRPGSGVILCHLYHQDQDLGSSLFSFDGCWWPFCD</sequence>
<comment type="caution">
    <text evidence="1">The sequence shown here is derived from an EMBL/GenBank/DDBJ whole genome shotgun (WGS) entry which is preliminary data.</text>
</comment>
<name>A0AAW0U1P4_SCYPA</name>
<evidence type="ECO:0000313" key="2">
    <source>
        <dbReference type="Proteomes" id="UP001487740"/>
    </source>
</evidence>
<reference evidence="1 2" key="1">
    <citation type="submission" date="2023-03" db="EMBL/GenBank/DDBJ databases">
        <title>High-quality genome of Scylla paramamosain provides insights in environmental adaptation.</title>
        <authorList>
            <person name="Zhang L."/>
        </authorList>
    </citation>
    <scope>NUCLEOTIDE SEQUENCE [LARGE SCALE GENOMIC DNA]</scope>
    <source>
        <strain evidence="1">LZ_2023a</strain>
        <tissue evidence="1">Muscle</tissue>
    </source>
</reference>
<accession>A0AAW0U1P4</accession>
<dbReference type="Proteomes" id="UP001487740">
    <property type="component" value="Unassembled WGS sequence"/>
</dbReference>
<dbReference type="EMBL" id="JARAKH010000020">
    <property type="protein sequence ID" value="KAK8393474.1"/>
    <property type="molecule type" value="Genomic_DNA"/>
</dbReference>
<proteinExistence type="predicted"/>
<organism evidence="1 2">
    <name type="scientific">Scylla paramamosain</name>
    <name type="common">Mud crab</name>
    <dbReference type="NCBI Taxonomy" id="85552"/>
    <lineage>
        <taxon>Eukaryota</taxon>
        <taxon>Metazoa</taxon>
        <taxon>Ecdysozoa</taxon>
        <taxon>Arthropoda</taxon>
        <taxon>Crustacea</taxon>
        <taxon>Multicrustacea</taxon>
        <taxon>Malacostraca</taxon>
        <taxon>Eumalacostraca</taxon>
        <taxon>Eucarida</taxon>
        <taxon>Decapoda</taxon>
        <taxon>Pleocyemata</taxon>
        <taxon>Brachyura</taxon>
        <taxon>Eubrachyura</taxon>
        <taxon>Portunoidea</taxon>
        <taxon>Portunidae</taxon>
        <taxon>Portuninae</taxon>
        <taxon>Scylla</taxon>
    </lineage>
</organism>
<protein>
    <submittedName>
        <fullName evidence="1">Uncharacterized protein</fullName>
    </submittedName>
</protein>
<gene>
    <name evidence="1" type="ORF">O3P69_006654</name>
</gene>
<evidence type="ECO:0000313" key="1">
    <source>
        <dbReference type="EMBL" id="KAK8393474.1"/>
    </source>
</evidence>